<sequence>MMKMMSGVMGAFIFPDCPRGQKPALIASRRTGRFRRQAAAIAAKADKTSYGLGNHKHIGHASTVLRGAPPEGCSDSHEED</sequence>
<dbReference type="Proteomes" id="UP000828048">
    <property type="component" value="Chromosome 1"/>
</dbReference>
<proteinExistence type="predicted"/>
<name>A0ACB7XV53_9ERIC</name>
<reference evidence="1 2" key="1">
    <citation type="journal article" date="2021" name="Hortic Res">
        <title>High-quality reference genome and annotation aids understanding of berry development for evergreen blueberry (Vaccinium darrowii).</title>
        <authorList>
            <person name="Yu J."/>
            <person name="Hulse-Kemp A.M."/>
            <person name="Babiker E."/>
            <person name="Staton M."/>
        </authorList>
    </citation>
    <scope>NUCLEOTIDE SEQUENCE [LARGE SCALE GENOMIC DNA]</scope>
    <source>
        <strain evidence="2">cv. NJ 8807/NJ 8810</strain>
        <tissue evidence="1">Young leaf</tissue>
    </source>
</reference>
<dbReference type="EMBL" id="CM037151">
    <property type="protein sequence ID" value="KAH7844355.1"/>
    <property type="molecule type" value="Genomic_DNA"/>
</dbReference>
<keyword evidence="2" id="KW-1185">Reference proteome</keyword>
<comment type="caution">
    <text evidence="1">The sequence shown here is derived from an EMBL/GenBank/DDBJ whole genome shotgun (WGS) entry which is preliminary data.</text>
</comment>
<accession>A0ACB7XV53</accession>
<protein>
    <submittedName>
        <fullName evidence="1">Uncharacterized protein</fullName>
    </submittedName>
</protein>
<evidence type="ECO:0000313" key="1">
    <source>
        <dbReference type="EMBL" id="KAH7844355.1"/>
    </source>
</evidence>
<gene>
    <name evidence="1" type="ORF">Vadar_027136</name>
</gene>
<evidence type="ECO:0000313" key="2">
    <source>
        <dbReference type="Proteomes" id="UP000828048"/>
    </source>
</evidence>
<organism evidence="1 2">
    <name type="scientific">Vaccinium darrowii</name>
    <dbReference type="NCBI Taxonomy" id="229202"/>
    <lineage>
        <taxon>Eukaryota</taxon>
        <taxon>Viridiplantae</taxon>
        <taxon>Streptophyta</taxon>
        <taxon>Embryophyta</taxon>
        <taxon>Tracheophyta</taxon>
        <taxon>Spermatophyta</taxon>
        <taxon>Magnoliopsida</taxon>
        <taxon>eudicotyledons</taxon>
        <taxon>Gunneridae</taxon>
        <taxon>Pentapetalae</taxon>
        <taxon>asterids</taxon>
        <taxon>Ericales</taxon>
        <taxon>Ericaceae</taxon>
        <taxon>Vaccinioideae</taxon>
        <taxon>Vaccinieae</taxon>
        <taxon>Vaccinium</taxon>
    </lineage>
</organism>